<dbReference type="Gene3D" id="3.30.1360.120">
    <property type="entry name" value="Probable tRNA modification gtpase trme, domain 1"/>
    <property type="match status" value="2"/>
</dbReference>
<dbReference type="InterPro" id="IPR057460">
    <property type="entry name" value="CAF17_C"/>
</dbReference>
<sequence length="274" mass="30717">MVSNVLYLPKRATLLIRGSDAVPFLQALITNDMRLLESRKGISAMLLNTQGRIVEDMLLWKRGNELLLECSVVHRDDLLAILNKYKMRKKVEIENSPDRVFFIPGKNGGDLPDPRLADFGCRQYSSTSDEGQLKDGTDTYNRLRFEIGLSEGPEELANMLPFQANADLFKMVSFDKGCYIGQELTARTANTGVIRRRILPFYAEAKVSGEVKHGENSVGKVLNSDSKGGLAIFQLNSFSRPLTVGGVPVKPFRPSWMPEKIILNYEKRTSLTDD</sequence>
<dbReference type="SUPFAM" id="SSF103025">
    <property type="entry name" value="Folate-binding domain"/>
    <property type="match status" value="1"/>
</dbReference>
<dbReference type="Proteomes" id="UP000218231">
    <property type="component" value="Unassembled WGS sequence"/>
</dbReference>
<gene>
    <name evidence="5" type="ORF">WR25_00604</name>
</gene>
<dbReference type="PANTHER" id="PTHR22602">
    <property type="entry name" value="TRANSFERASE CAF17, MITOCHONDRIAL-RELATED"/>
    <property type="match status" value="1"/>
</dbReference>
<evidence type="ECO:0000256" key="2">
    <source>
        <dbReference type="ARBA" id="ARBA00022946"/>
    </source>
</evidence>
<evidence type="ECO:0000313" key="5">
    <source>
        <dbReference type="EMBL" id="PAV73627.1"/>
    </source>
</evidence>
<dbReference type="NCBIfam" id="TIGR03317">
    <property type="entry name" value="ygfZ_signature"/>
    <property type="match status" value="1"/>
</dbReference>
<dbReference type="AlphaFoldDB" id="A0A2A2KI80"/>
<dbReference type="EMBL" id="LIAE01008561">
    <property type="protein sequence ID" value="PAV73627.1"/>
    <property type="molecule type" value="Genomic_DNA"/>
</dbReference>
<dbReference type="STRING" id="2018661.A0A2A2KI80"/>
<protein>
    <recommendedName>
        <fullName evidence="4">CAF17 C-terminal domain-containing protein</fullName>
    </recommendedName>
</protein>
<comment type="subcellular location">
    <subcellularLocation>
        <location evidence="1">Mitochondrion</location>
    </subcellularLocation>
</comment>
<evidence type="ECO:0000313" key="6">
    <source>
        <dbReference type="Proteomes" id="UP000218231"/>
    </source>
</evidence>
<dbReference type="PANTHER" id="PTHR22602:SF0">
    <property type="entry name" value="TRANSFERASE CAF17, MITOCHONDRIAL-RELATED"/>
    <property type="match status" value="1"/>
</dbReference>
<organism evidence="5 6">
    <name type="scientific">Diploscapter pachys</name>
    <dbReference type="NCBI Taxonomy" id="2018661"/>
    <lineage>
        <taxon>Eukaryota</taxon>
        <taxon>Metazoa</taxon>
        <taxon>Ecdysozoa</taxon>
        <taxon>Nematoda</taxon>
        <taxon>Chromadorea</taxon>
        <taxon>Rhabditida</taxon>
        <taxon>Rhabditina</taxon>
        <taxon>Rhabditomorpha</taxon>
        <taxon>Rhabditoidea</taxon>
        <taxon>Rhabditidae</taxon>
        <taxon>Diploscapter</taxon>
    </lineage>
</organism>
<dbReference type="InterPro" id="IPR045179">
    <property type="entry name" value="YgfZ/GcvT"/>
</dbReference>
<comment type="caution">
    <text evidence="5">The sequence shown here is derived from an EMBL/GenBank/DDBJ whole genome shotgun (WGS) entry which is preliminary data.</text>
</comment>
<evidence type="ECO:0000256" key="3">
    <source>
        <dbReference type="ARBA" id="ARBA00023128"/>
    </source>
</evidence>
<keyword evidence="6" id="KW-1185">Reference proteome</keyword>
<accession>A0A2A2KI80</accession>
<feature type="domain" description="CAF17 C-terminal" evidence="4">
    <location>
        <begin position="195"/>
        <end position="258"/>
    </location>
</feature>
<proteinExistence type="predicted"/>
<dbReference type="OrthoDB" id="6581954at2759"/>
<reference evidence="5 6" key="1">
    <citation type="journal article" date="2017" name="Curr. Biol.">
        <title>Genome architecture and evolution of a unichromosomal asexual nematode.</title>
        <authorList>
            <person name="Fradin H."/>
            <person name="Zegar C."/>
            <person name="Gutwein M."/>
            <person name="Lucas J."/>
            <person name="Kovtun M."/>
            <person name="Corcoran D."/>
            <person name="Baugh L.R."/>
            <person name="Kiontke K."/>
            <person name="Gunsalus K."/>
            <person name="Fitch D.H."/>
            <person name="Piano F."/>
        </authorList>
    </citation>
    <scope>NUCLEOTIDE SEQUENCE [LARGE SCALE GENOMIC DNA]</scope>
    <source>
        <strain evidence="5">PF1309</strain>
    </source>
</reference>
<evidence type="ECO:0000259" key="4">
    <source>
        <dbReference type="Pfam" id="PF25455"/>
    </source>
</evidence>
<dbReference type="InterPro" id="IPR017703">
    <property type="entry name" value="YgfZ/GCV_T_CS"/>
</dbReference>
<keyword evidence="3" id="KW-0496">Mitochondrion</keyword>
<dbReference type="InterPro" id="IPR027266">
    <property type="entry name" value="TrmE/GcvT-like"/>
</dbReference>
<dbReference type="Pfam" id="PF25455">
    <property type="entry name" value="Beta-barrel_CAF17_C"/>
    <property type="match status" value="1"/>
</dbReference>
<evidence type="ECO:0000256" key="1">
    <source>
        <dbReference type="ARBA" id="ARBA00004173"/>
    </source>
</evidence>
<keyword evidence="2" id="KW-0809">Transit peptide</keyword>
<name>A0A2A2KI80_9BILA</name>
<dbReference type="GO" id="GO:0005759">
    <property type="term" value="C:mitochondrial matrix"/>
    <property type="evidence" value="ECO:0007669"/>
    <property type="project" value="TreeGrafter"/>
</dbReference>
<dbReference type="GO" id="GO:0016226">
    <property type="term" value="P:iron-sulfur cluster assembly"/>
    <property type="evidence" value="ECO:0007669"/>
    <property type="project" value="TreeGrafter"/>
</dbReference>